<dbReference type="InterPro" id="IPR051533">
    <property type="entry name" value="WaaL-like"/>
</dbReference>
<name>A0A498C3G1_9GAMM</name>
<evidence type="ECO:0000313" key="8">
    <source>
        <dbReference type="Proteomes" id="UP000275461"/>
    </source>
</evidence>
<dbReference type="PANTHER" id="PTHR37422:SF13">
    <property type="entry name" value="LIPOPOLYSACCHARIDE BIOSYNTHESIS PROTEIN PA4999-RELATED"/>
    <property type="match status" value="1"/>
</dbReference>
<evidence type="ECO:0000256" key="5">
    <source>
        <dbReference type="SAM" id="Phobius"/>
    </source>
</evidence>
<dbReference type="Proteomes" id="UP000275461">
    <property type="component" value="Unassembled WGS sequence"/>
</dbReference>
<feature type="transmembrane region" description="Helical" evidence="5">
    <location>
        <begin position="72"/>
        <end position="90"/>
    </location>
</feature>
<protein>
    <submittedName>
        <fullName evidence="7">O-antigen ligase</fullName>
    </submittedName>
</protein>
<evidence type="ECO:0000256" key="1">
    <source>
        <dbReference type="ARBA" id="ARBA00004141"/>
    </source>
</evidence>
<reference evidence="7 8" key="1">
    <citation type="submission" date="2018-10" db="EMBL/GenBank/DDBJ databases">
        <title>Genomic Encyclopedia of Type Strains, Phase IV (KMG-IV): sequencing the most valuable type-strain genomes for metagenomic binning, comparative biology and taxonomic classification.</title>
        <authorList>
            <person name="Goeker M."/>
        </authorList>
    </citation>
    <scope>NUCLEOTIDE SEQUENCE [LARGE SCALE GENOMIC DNA]</scope>
    <source>
        <strain evidence="7 8">DSM 12769</strain>
    </source>
</reference>
<evidence type="ECO:0000259" key="6">
    <source>
        <dbReference type="Pfam" id="PF04932"/>
    </source>
</evidence>
<keyword evidence="8" id="KW-1185">Reference proteome</keyword>
<feature type="transmembrane region" description="Helical" evidence="5">
    <location>
        <begin position="382"/>
        <end position="400"/>
    </location>
</feature>
<evidence type="ECO:0000256" key="2">
    <source>
        <dbReference type="ARBA" id="ARBA00022692"/>
    </source>
</evidence>
<feature type="transmembrane region" description="Helical" evidence="5">
    <location>
        <begin position="245"/>
        <end position="265"/>
    </location>
</feature>
<dbReference type="Pfam" id="PF04932">
    <property type="entry name" value="Wzy_C"/>
    <property type="match status" value="1"/>
</dbReference>
<comment type="caution">
    <text evidence="7">The sequence shown here is derived from an EMBL/GenBank/DDBJ whole genome shotgun (WGS) entry which is preliminary data.</text>
</comment>
<keyword evidence="3 5" id="KW-1133">Transmembrane helix</keyword>
<feature type="transmembrane region" description="Helical" evidence="5">
    <location>
        <begin position="170"/>
        <end position="189"/>
    </location>
</feature>
<feature type="transmembrane region" description="Helical" evidence="5">
    <location>
        <begin position="353"/>
        <end position="370"/>
    </location>
</feature>
<feature type="domain" description="O-antigen ligase-related" evidence="6">
    <location>
        <begin position="209"/>
        <end position="333"/>
    </location>
</feature>
<comment type="subcellular location">
    <subcellularLocation>
        <location evidence="1">Membrane</location>
        <topology evidence="1">Multi-pass membrane protein</topology>
    </subcellularLocation>
</comment>
<feature type="transmembrane region" description="Helical" evidence="5">
    <location>
        <begin position="43"/>
        <end position="60"/>
    </location>
</feature>
<feature type="transmembrane region" description="Helical" evidence="5">
    <location>
        <begin position="316"/>
        <end position="341"/>
    </location>
</feature>
<feature type="transmembrane region" description="Helical" evidence="5">
    <location>
        <begin position="130"/>
        <end position="150"/>
    </location>
</feature>
<dbReference type="EMBL" id="RCDA01000004">
    <property type="protein sequence ID" value="RLK46991.1"/>
    <property type="molecule type" value="Genomic_DNA"/>
</dbReference>
<dbReference type="RefSeq" id="WP_121442829.1">
    <property type="nucleotide sequence ID" value="NZ_RCDA01000004.1"/>
</dbReference>
<organism evidence="7 8">
    <name type="scientific">Alkalispirillum mobile</name>
    <dbReference type="NCBI Taxonomy" id="85925"/>
    <lineage>
        <taxon>Bacteria</taxon>
        <taxon>Pseudomonadati</taxon>
        <taxon>Pseudomonadota</taxon>
        <taxon>Gammaproteobacteria</taxon>
        <taxon>Chromatiales</taxon>
        <taxon>Ectothiorhodospiraceae</taxon>
        <taxon>Alkalispirillum</taxon>
    </lineage>
</organism>
<sequence>MNRTTTTQALKAELAWFTKANYFALVLIFFLAGFFVFEDRGHHRNLYYLLSFLPIAYLVITKRIPGAFNHKLPWVIVACFLGFTAASALWSSVSLADDAYDMIRYFLLVMSFLLLIVTVICDSHWTVERILLYSVLLVAAIAFATLLIHYQNNPFPYSRVPALSRHGEVQTLGANMYGVFATASLVLLLQPSTRRSLAPAYLTALAVSASILLAFLVLAQTRGAILALAVTLTTLLALHRSWKTLVCIALALVLVTVSVELWGSIRGFLERGAGARPAIWADAWRQVLEAPWFGQGRTAEFELDTGSRIYGHPHNVVLYLLLQTGFVGLSLWLICTTYFLLAAYRIGARSRNWLLLSLMVFGLIAMLFTSRDFLRSPNTTWLLYWLPVGLIIGAQINRAMTARANRRVGALQNTGE</sequence>
<keyword evidence="7" id="KW-0436">Ligase</keyword>
<feature type="transmembrane region" description="Helical" evidence="5">
    <location>
        <begin position="102"/>
        <end position="121"/>
    </location>
</feature>
<dbReference type="GO" id="GO:0016874">
    <property type="term" value="F:ligase activity"/>
    <property type="evidence" value="ECO:0007669"/>
    <property type="project" value="UniProtKB-KW"/>
</dbReference>
<dbReference type="OrthoDB" id="5697356at2"/>
<proteinExistence type="predicted"/>
<accession>A0A498C3G1</accession>
<evidence type="ECO:0000256" key="3">
    <source>
        <dbReference type="ARBA" id="ARBA00022989"/>
    </source>
</evidence>
<evidence type="ECO:0000256" key="4">
    <source>
        <dbReference type="ARBA" id="ARBA00023136"/>
    </source>
</evidence>
<dbReference type="PANTHER" id="PTHR37422">
    <property type="entry name" value="TEICHURONIC ACID BIOSYNTHESIS PROTEIN TUAE"/>
    <property type="match status" value="1"/>
</dbReference>
<feature type="transmembrane region" description="Helical" evidence="5">
    <location>
        <begin position="20"/>
        <end position="37"/>
    </location>
</feature>
<keyword evidence="4 5" id="KW-0472">Membrane</keyword>
<dbReference type="InterPro" id="IPR007016">
    <property type="entry name" value="O-antigen_ligase-rel_domated"/>
</dbReference>
<gene>
    <name evidence="7" type="ORF">DFR31_2305</name>
</gene>
<evidence type="ECO:0000313" key="7">
    <source>
        <dbReference type="EMBL" id="RLK46991.1"/>
    </source>
</evidence>
<feature type="transmembrane region" description="Helical" evidence="5">
    <location>
        <begin position="223"/>
        <end position="238"/>
    </location>
</feature>
<feature type="transmembrane region" description="Helical" evidence="5">
    <location>
        <begin position="196"/>
        <end position="217"/>
    </location>
</feature>
<keyword evidence="2 5" id="KW-0812">Transmembrane</keyword>
<dbReference type="AlphaFoldDB" id="A0A498C3G1"/>
<dbReference type="GO" id="GO:0016020">
    <property type="term" value="C:membrane"/>
    <property type="evidence" value="ECO:0007669"/>
    <property type="project" value="UniProtKB-SubCell"/>
</dbReference>